<dbReference type="Gene3D" id="3.40.50.300">
    <property type="entry name" value="P-loop containing nucleotide triphosphate hydrolases"/>
    <property type="match status" value="1"/>
</dbReference>
<sequence length="323" mass="33516">MDRGALRRLTPTWVANASVTVVAGKGGVGSSTVAAALALVAARQGADVLLVAVDGRPGLGPLLGGEPIGPEERVLRAFKGKGRIRGRTIPPAQAFSDYLELKGISGLLRKAASAASLDVIAAATPGLEHLLVLGKIKELDREKAADLIIVDAPPAGLAAPFLRSASALQAVVASGPIRTQADEVAAMLADPRRCQGLLVTLAEETPVNEVVELAYDLEEKIGLTLGPLVVNACWPDRPGLHMSPTAAARAQGVKLSRAAKAALDVSGEFGRQRLEGQSRQLTRLGELLPLSRVILPRVPTARFGPAELDVLADALSVEPVGAR</sequence>
<evidence type="ECO:0000259" key="1">
    <source>
        <dbReference type="Pfam" id="PF02374"/>
    </source>
</evidence>
<accession>A0A6J6N6W0</accession>
<dbReference type="PANTHER" id="PTHR10803">
    <property type="entry name" value="ARSENICAL PUMP-DRIVING ATPASE ARSENITE-TRANSLOCATING ATPASE"/>
    <property type="match status" value="1"/>
</dbReference>
<dbReference type="PANTHER" id="PTHR10803:SF31">
    <property type="entry name" value="ATPASE RV3679-RELATED"/>
    <property type="match status" value="1"/>
</dbReference>
<dbReference type="InterPro" id="IPR027417">
    <property type="entry name" value="P-loop_NTPase"/>
</dbReference>
<dbReference type="InterPro" id="IPR025723">
    <property type="entry name" value="ArsA/GET3_ATPase-like"/>
</dbReference>
<dbReference type="InterPro" id="IPR016300">
    <property type="entry name" value="ATPase_ArsA/GET3"/>
</dbReference>
<dbReference type="Pfam" id="PF02374">
    <property type="entry name" value="ArsA_ATPase"/>
    <property type="match status" value="1"/>
</dbReference>
<name>A0A6J6N6W0_9ZZZZ</name>
<dbReference type="EMBL" id="CAEZXM010000019">
    <property type="protein sequence ID" value="CAB4680634.1"/>
    <property type="molecule type" value="Genomic_DNA"/>
</dbReference>
<protein>
    <submittedName>
        <fullName evidence="2">Unannotated protein</fullName>
    </submittedName>
</protein>
<organism evidence="2">
    <name type="scientific">freshwater metagenome</name>
    <dbReference type="NCBI Taxonomy" id="449393"/>
    <lineage>
        <taxon>unclassified sequences</taxon>
        <taxon>metagenomes</taxon>
        <taxon>ecological metagenomes</taxon>
    </lineage>
</organism>
<gene>
    <name evidence="2" type="ORF">UFOPK2366_00183</name>
</gene>
<evidence type="ECO:0000313" key="2">
    <source>
        <dbReference type="EMBL" id="CAB4680634.1"/>
    </source>
</evidence>
<dbReference type="AlphaFoldDB" id="A0A6J6N6W0"/>
<proteinExistence type="predicted"/>
<dbReference type="SUPFAM" id="SSF52540">
    <property type="entry name" value="P-loop containing nucleoside triphosphate hydrolases"/>
    <property type="match status" value="1"/>
</dbReference>
<dbReference type="GO" id="GO:0016887">
    <property type="term" value="F:ATP hydrolysis activity"/>
    <property type="evidence" value="ECO:0007669"/>
    <property type="project" value="InterPro"/>
</dbReference>
<reference evidence="2" key="1">
    <citation type="submission" date="2020-05" db="EMBL/GenBank/DDBJ databases">
        <authorList>
            <person name="Chiriac C."/>
            <person name="Salcher M."/>
            <person name="Ghai R."/>
            <person name="Kavagutti S V."/>
        </authorList>
    </citation>
    <scope>NUCLEOTIDE SEQUENCE</scope>
</reference>
<dbReference type="GO" id="GO:0005524">
    <property type="term" value="F:ATP binding"/>
    <property type="evidence" value="ECO:0007669"/>
    <property type="project" value="InterPro"/>
</dbReference>
<feature type="domain" description="ArsA/GET3 Anion-transporting ATPase-like" evidence="1">
    <location>
        <begin position="20"/>
        <end position="171"/>
    </location>
</feature>